<comment type="similarity">
    <text evidence="1">Belongs to the LTV1 family.</text>
</comment>
<dbReference type="EMBL" id="JAVEPI010000004">
    <property type="protein sequence ID" value="KAK1442031.1"/>
    <property type="molecule type" value="Genomic_DNA"/>
</dbReference>
<accession>A0AAD8LNJ9</accession>
<keyword evidence="4" id="KW-1185">Reference proteome</keyword>
<evidence type="ECO:0000313" key="4">
    <source>
        <dbReference type="Proteomes" id="UP001230268"/>
    </source>
</evidence>
<reference evidence="3" key="1">
    <citation type="submission" date="2023-08" db="EMBL/GenBank/DDBJ databases">
        <title>Draft sequence of the Babesia gibsoni genome.</title>
        <authorList>
            <person name="Yamagishi J.Y."/>
            <person name="Xuan X.X."/>
        </authorList>
    </citation>
    <scope>NUCLEOTIDE SEQUENCE</scope>
    <source>
        <strain evidence="3">Azabu</strain>
    </source>
</reference>
<name>A0AAD8LNJ9_BABGI</name>
<dbReference type="AlphaFoldDB" id="A0AAD8LNJ9"/>
<dbReference type="PANTHER" id="PTHR21531">
    <property type="entry name" value="LOW-TEMPERATURE VIABILITY PROTEIN LTV1-RELATED"/>
    <property type="match status" value="1"/>
</dbReference>
<protein>
    <submittedName>
        <fullName evidence="3">Low-temperature viability protein ltv1-related domain containing protein</fullName>
    </submittedName>
</protein>
<dbReference type="InterPro" id="IPR007307">
    <property type="entry name" value="Ltv1"/>
</dbReference>
<gene>
    <name evidence="3" type="ORF">BgAZ_400610</name>
</gene>
<comment type="caution">
    <text evidence="3">The sequence shown here is derived from an EMBL/GenBank/DDBJ whole genome shotgun (WGS) entry which is preliminary data.</text>
</comment>
<dbReference type="GO" id="GO:0005829">
    <property type="term" value="C:cytosol"/>
    <property type="evidence" value="ECO:0007669"/>
    <property type="project" value="TreeGrafter"/>
</dbReference>
<feature type="coiled-coil region" evidence="2">
    <location>
        <begin position="411"/>
        <end position="438"/>
    </location>
</feature>
<dbReference type="PANTHER" id="PTHR21531:SF0">
    <property type="entry name" value="PROTEIN LTV1 HOMOLOG"/>
    <property type="match status" value="1"/>
</dbReference>
<organism evidence="3 4">
    <name type="scientific">Babesia gibsoni</name>
    <dbReference type="NCBI Taxonomy" id="33632"/>
    <lineage>
        <taxon>Eukaryota</taxon>
        <taxon>Sar</taxon>
        <taxon>Alveolata</taxon>
        <taxon>Apicomplexa</taxon>
        <taxon>Aconoidasida</taxon>
        <taxon>Piroplasmida</taxon>
        <taxon>Babesiidae</taxon>
        <taxon>Babesia</taxon>
    </lineage>
</organism>
<evidence type="ECO:0000313" key="3">
    <source>
        <dbReference type="EMBL" id="KAK1442031.1"/>
    </source>
</evidence>
<dbReference type="GO" id="GO:0000056">
    <property type="term" value="P:ribosomal small subunit export from nucleus"/>
    <property type="evidence" value="ECO:0007669"/>
    <property type="project" value="TreeGrafter"/>
</dbReference>
<keyword evidence="2" id="KW-0175">Coiled coil</keyword>
<dbReference type="GO" id="GO:0005634">
    <property type="term" value="C:nucleus"/>
    <property type="evidence" value="ECO:0007669"/>
    <property type="project" value="TreeGrafter"/>
</dbReference>
<dbReference type="Proteomes" id="UP001230268">
    <property type="component" value="Unassembled WGS sequence"/>
</dbReference>
<dbReference type="GO" id="GO:0042274">
    <property type="term" value="P:ribosomal small subunit biogenesis"/>
    <property type="evidence" value="ECO:0007669"/>
    <property type="project" value="InterPro"/>
</dbReference>
<sequence length="457" mass="52143">MEKPKKERGTKGVTFKLVSASYADPRVASNPAQRTLVLKTSQNDAWKKRDKSVIPKEFIAMINPVDFGIHDKLPKSQKDELIKEIYSSREEYEQIAAKFAATNASFKPKEEDLDGDCYFPKDGYDYSQHLATITPQNFIPAVRTTVEEKIDSSTLESANDFPTLQDAGKATAEDPELAEVLKALDEDTSDLEQMDDDFVTKAMDNEDPDTFVDENELLWGGYKPMNMALIESNQLFGADENEYEVSGYDEIDNQRDVEEDPYIEQDEPLEQDLPHSLKEILEKEDWGTDAYEKDTMDVLDPQGDMNETILHLIEQASDTDNSEDEEYQYSSDESEQWDVETVLTKYTNATNHPQRIRTNVVQKIKNMEKQEVTKGAVAPADDVEYVQLPPIVTTRNRNETPEERRARKAQVKQAKAMITRMKKENKEALKNAKKKAMENNSIGSYDVVNGVKYIRLK</sequence>
<dbReference type="GO" id="GO:0030688">
    <property type="term" value="C:preribosome, small subunit precursor"/>
    <property type="evidence" value="ECO:0007669"/>
    <property type="project" value="TreeGrafter"/>
</dbReference>
<evidence type="ECO:0000256" key="1">
    <source>
        <dbReference type="ARBA" id="ARBA00009078"/>
    </source>
</evidence>
<proteinExistence type="inferred from homology"/>
<evidence type="ECO:0000256" key="2">
    <source>
        <dbReference type="SAM" id="Coils"/>
    </source>
</evidence>